<sequence length="66" mass="7500">MNNSIKTQFSIIKDPRLERKRLYSLVDILVLTICAMLSDAEGYTAIEAFGRNKKMAFPPMIASVMF</sequence>
<evidence type="ECO:0000259" key="2">
    <source>
        <dbReference type="Pfam" id="PF13808"/>
    </source>
</evidence>
<gene>
    <name evidence="3" type="ORF">MNBD_GAMMA03-185</name>
</gene>
<protein>
    <recommendedName>
        <fullName evidence="2">H repeat-associated protein N-terminal domain-containing protein</fullName>
    </recommendedName>
</protein>
<evidence type="ECO:0000256" key="1">
    <source>
        <dbReference type="SAM" id="Phobius"/>
    </source>
</evidence>
<dbReference type="Pfam" id="PF13808">
    <property type="entry name" value="DDE_Tnp_1_assoc"/>
    <property type="match status" value="1"/>
</dbReference>
<evidence type="ECO:0000313" key="3">
    <source>
        <dbReference type="EMBL" id="VAW46045.1"/>
    </source>
</evidence>
<keyword evidence="1" id="KW-0472">Membrane</keyword>
<organism evidence="3">
    <name type="scientific">hydrothermal vent metagenome</name>
    <dbReference type="NCBI Taxonomy" id="652676"/>
    <lineage>
        <taxon>unclassified sequences</taxon>
        <taxon>metagenomes</taxon>
        <taxon>ecological metagenomes</taxon>
    </lineage>
</organism>
<reference evidence="3" key="1">
    <citation type="submission" date="2018-06" db="EMBL/GenBank/DDBJ databases">
        <authorList>
            <person name="Zhirakovskaya E."/>
        </authorList>
    </citation>
    <scope>NUCLEOTIDE SEQUENCE</scope>
</reference>
<feature type="domain" description="H repeat-associated protein N-terminal" evidence="2">
    <location>
        <begin position="8"/>
        <end position="56"/>
    </location>
</feature>
<dbReference type="InterPro" id="IPR032806">
    <property type="entry name" value="YbfD_N"/>
</dbReference>
<accession>A0A3B0VR45</accession>
<keyword evidence="1" id="KW-0812">Transmembrane</keyword>
<dbReference type="AlphaFoldDB" id="A0A3B0VR45"/>
<name>A0A3B0VR45_9ZZZZ</name>
<proteinExistence type="predicted"/>
<keyword evidence="1" id="KW-1133">Transmembrane helix</keyword>
<feature type="transmembrane region" description="Helical" evidence="1">
    <location>
        <begin position="21"/>
        <end position="38"/>
    </location>
</feature>
<dbReference type="EMBL" id="UOFC01000085">
    <property type="protein sequence ID" value="VAW46045.1"/>
    <property type="molecule type" value="Genomic_DNA"/>
</dbReference>